<keyword evidence="1" id="KW-0472">Membrane</keyword>
<reference evidence="2" key="1">
    <citation type="submission" date="2015-06" db="EMBL/GenBank/DDBJ databases">
        <authorList>
            <person name="Hoefler B.C."/>
            <person name="Straight P.D."/>
        </authorList>
    </citation>
    <scope>NUCLEOTIDE SEQUENCE</scope>
</reference>
<feature type="transmembrane region" description="Helical" evidence="1">
    <location>
        <begin position="14"/>
        <end position="35"/>
    </location>
</feature>
<gene>
    <name evidence="2" type="ORF">c0_g1_i1</name>
</gene>
<dbReference type="EMBL" id="GDHF01024377">
    <property type="protein sequence ID" value="JAI27937.1"/>
    <property type="molecule type" value="Transcribed_RNA"/>
</dbReference>
<feature type="non-terminal residue" evidence="2">
    <location>
        <position position="1"/>
    </location>
</feature>
<organism evidence="2">
    <name type="scientific">Bactrocera latifrons</name>
    <name type="common">Malaysian fruit fly</name>
    <name type="synonym">Chaetodacus latifrons</name>
    <dbReference type="NCBI Taxonomy" id="174628"/>
    <lineage>
        <taxon>Eukaryota</taxon>
        <taxon>Metazoa</taxon>
        <taxon>Ecdysozoa</taxon>
        <taxon>Arthropoda</taxon>
        <taxon>Hexapoda</taxon>
        <taxon>Insecta</taxon>
        <taxon>Pterygota</taxon>
        <taxon>Neoptera</taxon>
        <taxon>Endopterygota</taxon>
        <taxon>Diptera</taxon>
        <taxon>Brachycera</taxon>
        <taxon>Muscomorpha</taxon>
        <taxon>Tephritoidea</taxon>
        <taxon>Tephritidae</taxon>
        <taxon>Bactrocera</taxon>
        <taxon>Bactrocera</taxon>
    </lineage>
</organism>
<feature type="transmembrane region" description="Helical" evidence="1">
    <location>
        <begin position="210"/>
        <end position="231"/>
    </location>
</feature>
<accession>A0A0K8UMM4</accession>
<evidence type="ECO:0000313" key="2">
    <source>
        <dbReference type="EMBL" id="JAI27937.1"/>
    </source>
</evidence>
<protein>
    <submittedName>
        <fullName evidence="2">Uncharacterized protein</fullName>
    </submittedName>
</protein>
<keyword evidence="1" id="KW-1133">Transmembrane helix</keyword>
<sequence length="232" mass="26849">RTEMFETQIRKMKYLYRTYIFLIVINSTAKCIYGLQLNNHDHLNAYDTDYYNDGGEDYGEIQSTQLPEECKSLQYFVLKRKCSALYPEDIKVTYKDNFVEANDQYAVFAFNDEGEDNYFITFQHSALFHCEEIEVVDLVHFICTNATGCSQDVVLKNSFMKCLDHKSNMVDELLVACTPELHGSSAFTALHYSDFVPEKRSADAHLTAVIHWWLLLGMIILATICCCREIFV</sequence>
<keyword evidence="1" id="KW-0812">Transmembrane</keyword>
<name>A0A0K8UMM4_BACLA</name>
<dbReference type="AlphaFoldDB" id="A0A0K8UMM4"/>
<evidence type="ECO:0000256" key="1">
    <source>
        <dbReference type="SAM" id="Phobius"/>
    </source>
</evidence>
<proteinExistence type="predicted"/>